<feature type="binding site" evidence="5">
    <location>
        <position position="128"/>
    </location>
    <ligand>
        <name>substrate</name>
    </ligand>
</feature>
<comment type="catalytic activity">
    <reaction evidence="5">
        <text>pyridoxamine 5'-phosphate + O2 + H2O = pyridoxal 5'-phosphate + H2O2 + NH4(+)</text>
        <dbReference type="Rhea" id="RHEA:15817"/>
        <dbReference type="ChEBI" id="CHEBI:15377"/>
        <dbReference type="ChEBI" id="CHEBI:15379"/>
        <dbReference type="ChEBI" id="CHEBI:16240"/>
        <dbReference type="ChEBI" id="CHEBI:28938"/>
        <dbReference type="ChEBI" id="CHEBI:58451"/>
        <dbReference type="ChEBI" id="CHEBI:597326"/>
        <dbReference type="EC" id="1.4.3.5"/>
    </reaction>
</comment>
<feature type="binding site" evidence="5">
    <location>
        <position position="67"/>
    </location>
    <ligand>
        <name>substrate</name>
    </ligand>
</feature>
<reference evidence="9" key="1">
    <citation type="journal article" date="2019" name="Int. J. Syst. Evol. Microbiol.">
        <title>The Global Catalogue of Microorganisms (GCM) 10K type strain sequencing project: providing services to taxonomists for standard genome sequencing and annotation.</title>
        <authorList>
            <consortium name="The Broad Institute Genomics Platform"/>
            <consortium name="The Broad Institute Genome Sequencing Center for Infectious Disease"/>
            <person name="Wu L."/>
            <person name="Ma J."/>
        </authorList>
    </citation>
    <scope>NUCLEOTIDE SEQUENCE [LARGE SCALE GENOMIC DNA]</scope>
    <source>
        <strain evidence="9">CECT 7956</strain>
    </source>
</reference>
<evidence type="ECO:0000259" key="7">
    <source>
        <dbReference type="Pfam" id="PF10590"/>
    </source>
</evidence>
<evidence type="ECO:0000259" key="6">
    <source>
        <dbReference type="Pfam" id="PF01243"/>
    </source>
</evidence>
<dbReference type="InterPro" id="IPR019740">
    <property type="entry name" value="Pyridox_Oxase_CS"/>
</dbReference>
<evidence type="ECO:0000256" key="4">
    <source>
        <dbReference type="ARBA" id="ARBA00023002"/>
    </source>
</evidence>
<dbReference type="Gene3D" id="2.30.110.10">
    <property type="entry name" value="Electron Transport, Fmn-binding Protein, Chain A"/>
    <property type="match status" value="1"/>
</dbReference>
<keyword evidence="4 5" id="KW-0560">Oxidoreductase</keyword>
<dbReference type="EMBL" id="JBHRYQ010000001">
    <property type="protein sequence ID" value="MFC3809045.1"/>
    <property type="molecule type" value="Genomic_DNA"/>
</dbReference>
<keyword evidence="9" id="KW-1185">Reference proteome</keyword>
<dbReference type="InterPro" id="IPR019576">
    <property type="entry name" value="Pyridoxamine_oxidase_dimer_C"/>
</dbReference>
<feature type="binding site" evidence="5">
    <location>
        <position position="197"/>
    </location>
    <ligand>
        <name>FMN</name>
        <dbReference type="ChEBI" id="CHEBI:58210"/>
    </ligand>
</feature>
<gene>
    <name evidence="5 8" type="primary">pdxH</name>
    <name evidence="8" type="ORF">ACFOOI_00145</name>
</gene>
<feature type="binding site" evidence="5">
    <location>
        <position position="187"/>
    </location>
    <ligand>
        <name>FMN</name>
        <dbReference type="ChEBI" id="CHEBI:58210"/>
    </ligand>
</feature>
<feature type="binding site" evidence="5">
    <location>
        <begin position="141"/>
        <end position="142"/>
    </location>
    <ligand>
        <name>FMN</name>
        <dbReference type="ChEBI" id="CHEBI:58210"/>
    </ligand>
</feature>
<evidence type="ECO:0000313" key="9">
    <source>
        <dbReference type="Proteomes" id="UP001595616"/>
    </source>
</evidence>
<comment type="pathway">
    <text evidence="5">Cofactor metabolism; pyridoxal 5'-phosphate salvage; pyridoxal 5'-phosphate from pyridoxine 5'-phosphate: step 1/1.</text>
</comment>
<feature type="binding site" evidence="5">
    <location>
        <position position="84"/>
    </location>
    <ligand>
        <name>FMN</name>
        <dbReference type="ChEBI" id="CHEBI:58210"/>
    </ligand>
</feature>
<comment type="pathway">
    <text evidence="5">Cofactor metabolism; pyridoxal 5'-phosphate salvage; pyridoxal 5'-phosphate from pyridoxamine 5'-phosphate: step 1/1.</text>
</comment>
<feature type="binding site" evidence="5">
    <location>
        <begin position="62"/>
        <end position="67"/>
    </location>
    <ligand>
        <name>FMN</name>
        <dbReference type="ChEBI" id="CHEBI:58210"/>
    </ligand>
</feature>
<comment type="catalytic activity">
    <reaction evidence="5">
        <text>pyridoxine 5'-phosphate + O2 = pyridoxal 5'-phosphate + H2O2</text>
        <dbReference type="Rhea" id="RHEA:15149"/>
        <dbReference type="ChEBI" id="CHEBI:15379"/>
        <dbReference type="ChEBI" id="CHEBI:16240"/>
        <dbReference type="ChEBI" id="CHEBI:58589"/>
        <dbReference type="ChEBI" id="CHEBI:597326"/>
        <dbReference type="EC" id="1.4.3.5"/>
    </reaction>
</comment>
<organism evidence="8 9">
    <name type="scientific">Lacihabitans lacunae</name>
    <dbReference type="NCBI Taxonomy" id="1028214"/>
    <lineage>
        <taxon>Bacteria</taxon>
        <taxon>Pseudomonadati</taxon>
        <taxon>Bacteroidota</taxon>
        <taxon>Cytophagia</taxon>
        <taxon>Cytophagales</taxon>
        <taxon>Leadbetterellaceae</taxon>
        <taxon>Lacihabitans</taxon>
    </lineage>
</organism>
<feature type="binding site" evidence="5">
    <location>
        <position position="132"/>
    </location>
    <ligand>
        <name>substrate</name>
    </ligand>
</feature>
<feature type="domain" description="Pyridoxine 5'-phosphate oxidase dimerisation C-terminal" evidence="7">
    <location>
        <begin position="174"/>
        <end position="214"/>
    </location>
</feature>
<feature type="binding site" evidence="5">
    <location>
        <position position="106"/>
    </location>
    <ligand>
        <name>FMN</name>
        <dbReference type="ChEBI" id="CHEBI:58210"/>
    </ligand>
</feature>
<keyword evidence="5" id="KW-0664">Pyridoxine biosynthesis</keyword>
<comment type="function">
    <text evidence="5">Catalyzes the oxidation of either pyridoxine 5'-phosphate (PNP) or pyridoxamine 5'-phosphate (PMP) into pyridoxal 5'-phosphate (PLP).</text>
</comment>
<dbReference type="PROSITE" id="PS01064">
    <property type="entry name" value="PYRIDOX_OXIDASE"/>
    <property type="match status" value="1"/>
</dbReference>
<protein>
    <recommendedName>
        <fullName evidence="5">Pyridoxine/pyridoxamine 5'-phosphate oxidase</fullName>
        <ecNumber evidence="5">1.4.3.5</ecNumber>
    </recommendedName>
    <alternativeName>
        <fullName evidence="5">PNP/PMP oxidase</fullName>
        <shortName evidence="5">PNPOx</shortName>
    </alternativeName>
    <alternativeName>
        <fullName evidence="5">Pyridoxal 5'-phosphate synthase</fullName>
    </alternativeName>
</protein>
<dbReference type="SUPFAM" id="SSF50475">
    <property type="entry name" value="FMN-binding split barrel"/>
    <property type="match status" value="1"/>
</dbReference>
<accession>A0ABV7YPX9</accession>
<feature type="binding site" evidence="5">
    <location>
        <begin position="193"/>
        <end position="195"/>
    </location>
    <ligand>
        <name>substrate</name>
    </ligand>
</feature>
<dbReference type="Pfam" id="PF10590">
    <property type="entry name" value="PNP_phzG_C"/>
    <property type="match status" value="1"/>
</dbReference>
<keyword evidence="2 5" id="KW-0285">Flavoprotein</keyword>
<proteinExistence type="inferred from homology"/>
<name>A0ABV7YPX9_9BACT</name>
<dbReference type="InterPro" id="IPR012349">
    <property type="entry name" value="Split_barrel_FMN-bd"/>
</dbReference>
<comment type="subunit">
    <text evidence="5">Homodimer.</text>
</comment>
<comment type="cofactor">
    <cofactor evidence="5">
        <name>FMN</name>
        <dbReference type="ChEBI" id="CHEBI:58210"/>
    </cofactor>
    <text evidence="5">Binds 1 FMN per subunit.</text>
</comment>
<dbReference type="PANTHER" id="PTHR10851">
    <property type="entry name" value="PYRIDOXINE-5-PHOSPHATE OXIDASE"/>
    <property type="match status" value="1"/>
</dbReference>
<evidence type="ECO:0000256" key="1">
    <source>
        <dbReference type="ARBA" id="ARBA00007301"/>
    </source>
</evidence>
<dbReference type="PANTHER" id="PTHR10851:SF0">
    <property type="entry name" value="PYRIDOXINE-5'-PHOSPHATE OXIDASE"/>
    <property type="match status" value="1"/>
</dbReference>
<dbReference type="HAMAP" id="MF_01629">
    <property type="entry name" value="PdxH"/>
    <property type="match status" value="1"/>
</dbReference>
<dbReference type="PIRSF" id="PIRSF000190">
    <property type="entry name" value="Pyd_amn-ph_oxd"/>
    <property type="match status" value="1"/>
</dbReference>
<dbReference type="RefSeq" id="WP_379833520.1">
    <property type="nucleotide sequence ID" value="NZ_JBHRYQ010000001.1"/>
</dbReference>
<feature type="binding site" evidence="5">
    <location>
        <position position="124"/>
    </location>
    <ligand>
        <name>substrate</name>
    </ligand>
</feature>
<dbReference type="InterPro" id="IPR011576">
    <property type="entry name" value="Pyridox_Oxase_N"/>
</dbReference>
<comment type="caution">
    <text evidence="5">Lacks conserved residue(s) required for the propagation of feature annotation.</text>
</comment>
<comment type="similarity">
    <text evidence="1 5">Belongs to the pyridoxamine 5'-phosphate oxidase family.</text>
</comment>
<dbReference type="NCBIfam" id="TIGR00558">
    <property type="entry name" value="pdxH"/>
    <property type="match status" value="1"/>
</dbReference>
<sequence>MDNSLVSSLRKSYELNELLEENVSQNPIEQFRTWFKDAIDGDVKEPNAMVLSTIKDGKPSARVVLLKGFDTEGFTFFTNYESHKGQQLGGSPYAALTFFWDGLERQVRIEGEVSKVSEGDSDAYFWSRPISSQIGAWVSKQSEEVSGRDVLEKSQAFFEEKFKNVSPIPRPPHWGGYVLKPSTIEFWQGRPSRLHDRLLYSLEENTWKITRLNP</sequence>
<comment type="caution">
    <text evidence="8">The sequence shown here is derived from an EMBL/GenBank/DDBJ whole genome shotgun (WGS) entry which is preliminary data.</text>
</comment>
<evidence type="ECO:0000313" key="8">
    <source>
        <dbReference type="EMBL" id="MFC3809045.1"/>
    </source>
</evidence>
<dbReference type="InterPro" id="IPR000659">
    <property type="entry name" value="Pyridox_Oxase"/>
</dbReference>
<feature type="domain" description="Pyridoxamine 5'-phosphate oxidase N-terminal" evidence="6">
    <location>
        <begin position="36"/>
        <end position="152"/>
    </location>
</feature>
<evidence type="ECO:0000256" key="5">
    <source>
        <dbReference type="HAMAP-Rule" id="MF_01629"/>
    </source>
</evidence>
<dbReference type="Pfam" id="PF01243">
    <property type="entry name" value="PNPOx_N"/>
    <property type="match status" value="1"/>
</dbReference>
<dbReference type="GO" id="GO:0004733">
    <property type="term" value="F:pyridoxamine phosphate oxidase activity"/>
    <property type="evidence" value="ECO:0007669"/>
    <property type="project" value="UniProtKB-EC"/>
</dbReference>
<feature type="binding site" evidence="5">
    <location>
        <begin position="77"/>
        <end position="78"/>
    </location>
    <ligand>
        <name>FMN</name>
        <dbReference type="ChEBI" id="CHEBI:58210"/>
    </ligand>
</feature>
<evidence type="ECO:0000256" key="3">
    <source>
        <dbReference type="ARBA" id="ARBA00022643"/>
    </source>
</evidence>
<evidence type="ECO:0000256" key="2">
    <source>
        <dbReference type="ARBA" id="ARBA00022630"/>
    </source>
</evidence>
<dbReference type="NCBIfam" id="NF004231">
    <property type="entry name" value="PRK05679.1"/>
    <property type="match status" value="1"/>
</dbReference>
<keyword evidence="3 5" id="KW-0288">FMN</keyword>
<dbReference type="EC" id="1.4.3.5" evidence="5"/>
<dbReference type="Proteomes" id="UP001595616">
    <property type="component" value="Unassembled WGS sequence"/>
</dbReference>